<comment type="caution">
    <text evidence="2">The sequence shown here is derived from an EMBL/GenBank/DDBJ whole genome shotgun (WGS) entry which is preliminary data.</text>
</comment>
<dbReference type="SUPFAM" id="SSF53098">
    <property type="entry name" value="Ribonuclease H-like"/>
    <property type="match status" value="1"/>
</dbReference>
<dbReference type="EMBL" id="CAJVQA010033571">
    <property type="protein sequence ID" value="CAG8804646.1"/>
    <property type="molecule type" value="Genomic_DNA"/>
</dbReference>
<dbReference type="Proteomes" id="UP000789759">
    <property type="component" value="Unassembled WGS sequence"/>
</dbReference>
<organism evidence="2 3">
    <name type="scientific">Cetraspora pellucida</name>
    <dbReference type="NCBI Taxonomy" id="1433469"/>
    <lineage>
        <taxon>Eukaryota</taxon>
        <taxon>Fungi</taxon>
        <taxon>Fungi incertae sedis</taxon>
        <taxon>Mucoromycota</taxon>
        <taxon>Glomeromycotina</taxon>
        <taxon>Glomeromycetes</taxon>
        <taxon>Diversisporales</taxon>
        <taxon>Gigasporaceae</taxon>
        <taxon>Cetraspora</taxon>
    </lineage>
</organism>
<dbReference type="GO" id="GO:0003677">
    <property type="term" value="F:DNA binding"/>
    <property type="evidence" value="ECO:0007669"/>
    <property type="project" value="InterPro"/>
</dbReference>
<feature type="domain" description="hAT-like transposase RNase-H fold" evidence="1">
    <location>
        <begin position="14"/>
        <end position="89"/>
    </location>
</feature>
<dbReference type="InterPro" id="IPR025525">
    <property type="entry name" value="hAT-like_transposase_RNase-H"/>
</dbReference>
<name>A0A9N9JZE0_9GLOM</name>
<dbReference type="InterPro" id="IPR012337">
    <property type="entry name" value="RNaseH-like_sf"/>
</dbReference>
<proteinExistence type="predicted"/>
<dbReference type="PANTHER" id="PTHR23272">
    <property type="entry name" value="BED FINGER-RELATED"/>
    <property type="match status" value="1"/>
</dbReference>
<accession>A0A9N9JZE0</accession>
<reference evidence="2" key="1">
    <citation type="submission" date="2021-06" db="EMBL/GenBank/DDBJ databases">
        <authorList>
            <person name="Kallberg Y."/>
            <person name="Tangrot J."/>
            <person name="Rosling A."/>
        </authorList>
    </citation>
    <scope>NUCLEOTIDE SEQUENCE</scope>
    <source>
        <strain evidence="2">FL966</strain>
    </source>
</reference>
<protein>
    <submittedName>
        <fullName evidence="2">24062_t:CDS:1</fullName>
    </submittedName>
</protein>
<dbReference type="AlphaFoldDB" id="A0A9N9JZE0"/>
<dbReference type="Pfam" id="PF14372">
    <property type="entry name" value="hAT-like_RNase-H"/>
    <property type="match status" value="1"/>
</dbReference>
<evidence type="ECO:0000313" key="3">
    <source>
        <dbReference type="Proteomes" id="UP000789759"/>
    </source>
</evidence>
<gene>
    <name evidence="2" type="ORF">CPELLU_LOCUS18021</name>
</gene>
<sequence>MAKATIILSSSIRPTMGDLHMIFPIILNVLHEMLNSEMQIKNQVAQRIYKKLDDYWTILRGCCSVSVVLDPNIKMSSFDNETAIIVRERLHNVYTQYIGKEINNTSFAKNDSPRDYFRKHYTEKSKNNPLEEYLTTPEENCNPLDFWKQQSTNLCYAGLTQMA</sequence>
<evidence type="ECO:0000259" key="1">
    <source>
        <dbReference type="Pfam" id="PF14372"/>
    </source>
</evidence>
<keyword evidence="3" id="KW-1185">Reference proteome</keyword>
<dbReference type="OrthoDB" id="2446524at2759"/>
<evidence type="ECO:0000313" key="2">
    <source>
        <dbReference type="EMBL" id="CAG8804646.1"/>
    </source>
</evidence>